<dbReference type="Pfam" id="PF07883">
    <property type="entry name" value="Cupin_2"/>
    <property type="match status" value="1"/>
</dbReference>
<dbReference type="Proteomes" id="UP001231941">
    <property type="component" value="Unassembled WGS sequence"/>
</dbReference>
<evidence type="ECO:0000256" key="1">
    <source>
        <dbReference type="ARBA" id="ARBA00022723"/>
    </source>
</evidence>
<evidence type="ECO:0000313" key="3">
    <source>
        <dbReference type="EMBL" id="MDP5275486.1"/>
    </source>
</evidence>
<keyword evidence="1" id="KW-0479">Metal-binding</keyword>
<organism evidence="3 4">
    <name type="scientific">Chengkuizengella axinellae</name>
    <dbReference type="NCBI Taxonomy" id="3064388"/>
    <lineage>
        <taxon>Bacteria</taxon>
        <taxon>Bacillati</taxon>
        <taxon>Bacillota</taxon>
        <taxon>Bacilli</taxon>
        <taxon>Bacillales</taxon>
        <taxon>Paenibacillaceae</taxon>
        <taxon>Chengkuizengella</taxon>
    </lineage>
</organism>
<feature type="domain" description="Cupin type-2" evidence="2">
    <location>
        <begin position="33"/>
        <end position="100"/>
    </location>
</feature>
<dbReference type="RefSeq" id="WP_305992796.1">
    <property type="nucleotide sequence ID" value="NZ_JAVAMP010000008.1"/>
</dbReference>
<reference evidence="3 4" key="1">
    <citation type="submission" date="2023-08" db="EMBL/GenBank/DDBJ databases">
        <authorList>
            <person name="Park J.-S."/>
        </authorList>
    </citation>
    <scope>NUCLEOTIDE SEQUENCE [LARGE SCALE GENOMIC DNA]</scope>
    <source>
        <strain evidence="3 4">2205SS18-9</strain>
    </source>
</reference>
<comment type="caution">
    <text evidence="3">The sequence shown here is derived from an EMBL/GenBank/DDBJ whole genome shotgun (WGS) entry which is preliminary data.</text>
</comment>
<accession>A0ABT9J1J6</accession>
<name>A0ABT9J1J6_9BACL</name>
<dbReference type="InterPro" id="IPR011051">
    <property type="entry name" value="RmlC_Cupin_sf"/>
</dbReference>
<dbReference type="InterPro" id="IPR013096">
    <property type="entry name" value="Cupin_2"/>
</dbReference>
<keyword evidence="4" id="KW-1185">Reference proteome</keyword>
<dbReference type="InterPro" id="IPR014710">
    <property type="entry name" value="RmlC-like_jellyroll"/>
</dbReference>
<dbReference type="EMBL" id="JAVAMP010000008">
    <property type="protein sequence ID" value="MDP5275486.1"/>
    <property type="molecule type" value="Genomic_DNA"/>
</dbReference>
<evidence type="ECO:0000313" key="4">
    <source>
        <dbReference type="Proteomes" id="UP001231941"/>
    </source>
</evidence>
<dbReference type="Gene3D" id="2.60.120.10">
    <property type="entry name" value="Jelly Rolls"/>
    <property type="match status" value="1"/>
</dbReference>
<dbReference type="PANTHER" id="PTHR35848">
    <property type="entry name" value="OXALATE-BINDING PROTEIN"/>
    <property type="match status" value="1"/>
</dbReference>
<proteinExistence type="predicted"/>
<evidence type="ECO:0000259" key="2">
    <source>
        <dbReference type="Pfam" id="PF07883"/>
    </source>
</evidence>
<protein>
    <submittedName>
        <fullName evidence="3">Cupin domain-containing protein</fullName>
    </submittedName>
</protein>
<dbReference type="SUPFAM" id="SSF51182">
    <property type="entry name" value="RmlC-like cupins"/>
    <property type="match status" value="1"/>
</dbReference>
<dbReference type="PANTHER" id="PTHR35848:SF9">
    <property type="entry name" value="SLL1358 PROTEIN"/>
    <property type="match status" value="1"/>
</dbReference>
<dbReference type="InterPro" id="IPR051610">
    <property type="entry name" value="GPI/OXD"/>
</dbReference>
<gene>
    <name evidence="3" type="ORF">Q5Y73_15360</name>
</gene>
<sequence length="114" mass="13135">MKISKENAEHYIWGQLCDGFHLIKSNDLSIIHEKMPPETFEEKHYHTKAKQFFFVLSGQATIEVNDEIVLLNEHEGIEILPNIPHQMMNKSSDDVEFILISTPTSKGDRVVVEN</sequence>